<dbReference type="SUPFAM" id="SSF48239">
    <property type="entry name" value="Terpenoid cyclases/Protein prenyltransferases"/>
    <property type="match status" value="2"/>
</dbReference>
<protein>
    <submittedName>
        <fullName evidence="4">DUF4430 domain-containing protein</fullName>
    </submittedName>
</protein>
<dbReference type="OrthoDB" id="411361at2"/>
<feature type="region of interest" description="Disordered" evidence="1">
    <location>
        <begin position="1215"/>
        <end position="1242"/>
    </location>
</feature>
<dbReference type="CDD" id="cd00688">
    <property type="entry name" value="ISOPREN_C2_like"/>
    <property type="match status" value="2"/>
</dbReference>
<dbReference type="InterPro" id="IPR032696">
    <property type="entry name" value="SQ_cyclase_C"/>
</dbReference>
<feature type="compositionally biased region" description="Basic and acidic residues" evidence="1">
    <location>
        <begin position="1226"/>
        <end position="1242"/>
    </location>
</feature>
<evidence type="ECO:0000256" key="2">
    <source>
        <dbReference type="SAM" id="SignalP"/>
    </source>
</evidence>
<name>A0A7X3JY85_9BACL</name>
<feature type="chain" id="PRO_5030509817" evidence="2">
    <location>
        <begin position="32"/>
        <end position="1550"/>
    </location>
</feature>
<dbReference type="EMBL" id="RHLK01000002">
    <property type="protein sequence ID" value="MVO98655.1"/>
    <property type="molecule type" value="Genomic_DNA"/>
</dbReference>
<dbReference type="Proteomes" id="UP000490800">
    <property type="component" value="Unassembled WGS sequence"/>
</dbReference>
<dbReference type="InterPro" id="IPR027954">
    <property type="entry name" value="Transcobalamin-like_C"/>
</dbReference>
<dbReference type="Gene3D" id="1.50.10.20">
    <property type="match status" value="2"/>
</dbReference>
<dbReference type="Gene3D" id="2.170.130.30">
    <property type="match status" value="1"/>
</dbReference>
<evidence type="ECO:0000256" key="1">
    <source>
        <dbReference type="SAM" id="MobiDB-lite"/>
    </source>
</evidence>
<evidence type="ECO:0000313" key="4">
    <source>
        <dbReference type="EMBL" id="MVO98655.1"/>
    </source>
</evidence>
<dbReference type="PROSITE" id="PS51272">
    <property type="entry name" value="SLH"/>
    <property type="match status" value="3"/>
</dbReference>
<keyword evidence="2" id="KW-0732">Signal</keyword>
<gene>
    <name evidence="4" type="ORF">EDM21_03765</name>
</gene>
<accession>A0A7X3JY85</accession>
<dbReference type="InterPro" id="IPR013783">
    <property type="entry name" value="Ig-like_fold"/>
</dbReference>
<organism evidence="4 5">
    <name type="scientific">Paenibacillus lutrae</name>
    <dbReference type="NCBI Taxonomy" id="2078573"/>
    <lineage>
        <taxon>Bacteria</taxon>
        <taxon>Bacillati</taxon>
        <taxon>Bacillota</taxon>
        <taxon>Bacilli</taxon>
        <taxon>Bacillales</taxon>
        <taxon>Paenibacillaceae</taxon>
        <taxon>Paenibacillus</taxon>
    </lineage>
</organism>
<feature type="signal peptide" evidence="2">
    <location>
        <begin position="1"/>
        <end position="31"/>
    </location>
</feature>
<dbReference type="Pfam" id="PF00395">
    <property type="entry name" value="SLH"/>
    <property type="match status" value="3"/>
</dbReference>
<feature type="domain" description="SLH" evidence="3">
    <location>
        <begin position="1100"/>
        <end position="1162"/>
    </location>
</feature>
<evidence type="ECO:0000313" key="5">
    <source>
        <dbReference type="Proteomes" id="UP000490800"/>
    </source>
</evidence>
<feature type="domain" description="SLH" evidence="3">
    <location>
        <begin position="1040"/>
        <end position="1099"/>
    </location>
</feature>
<dbReference type="InterPro" id="IPR008930">
    <property type="entry name" value="Terpenoid_cyclase/PrenylTrfase"/>
</dbReference>
<dbReference type="InterPro" id="IPR051465">
    <property type="entry name" value="Cell_Envelope_Struct_Comp"/>
</dbReference>
<dbReference type="RefSeq" id="WP_157333056.1">
    <property type="nucleotide sequence ID" value="NZ_RHLK01000002.1"/>
</dbReference>
<comment type="caution">
    <text evidence="4">The sequence shown here is derived from an EMBL/GenBank/DDBJ whole genome shotgun (WGS) entry which is preliminary data.</text>
</comment>
<dbReference type="InterPro" id="IPR001119">
    <property type="entry name" value="SLH_dom"/>
</dbReference>
<proteinExistence type="predicted"/>
<dbReference type="Pfam" id="PF14478">
    <property type="entry name" value="DUF4430"/>
    <property type="match status" value="1"/>
</dbReference>
<reference evidence="4 5" key="1">
    <citation type="journal article" date="2019" name="Microorganisms">
        <title>Paenibacillus lutrae sp. nov., A Chitinolytic Species Isolated from A River Otter in Castril Natural Park, Granada, Spain.</title>
        <authorList>
            <person name="Rodriguez M."/>
            <person name="Reina J.C."/>
            <person name="Bejar V."/>
            <person name="Llamas I."/>
        </authorList>
    </citation>
    <scope>NUCLEOTIDE SEQUENCE [LARGE SCALE GENOMIC DNA]</scope>
    <source>
        <strain evidence="4 5">N10</strain>
    </source>
</reference>
<sequence>MMRNRFIAWTLVLCMFLSLFSAGLTVTSANGANLATAGLKDSASVTTDVYPASSDSSKTFIHADTQKPSITVEGLTDKQILSTKEISFKVTVTDNVYTDIVPEVKVNGTTILPTHAQYQASLAPSRNTVTIAAADGAGNRTDESYEISYKALPANSPKAQLDKNLAYLVGSVTDPSFGTGGGEWSILSLARADYPVPAGYYDIYYKNAAQKVAGLMPKYGDKLDKNKGTEHSRLILGLTSIGREITEVANYDIRKALADYNYVIKQGINGPIFALIAFDSKPYDIPQVSGTAVQTTKEKLIRYILDREIKKGTSEAGGWALSGSNPDPDITGMAIQSLTPYYNQQADVREAVDRAVIWLAKSQKDEGGFASWDTVNSESIAQVIVALTGLGIDPHTDPRFIKNGQSAVDALMSFAVPEGGFMHILPGTAANGGAGAGVVDGMATDQGTYALVAYDRFIKGKTRLYDMTDVKEDTTKDKVLPLPSGDQPHLAIPQDERNYLVPVTAGDKHKEIRVEIPGDKQSKVIVKLPAAQALPQLEAVKGSASVLLPKGAQVTSGDASAIEMLSPVLFSDAVLRDKINEILPKNKKLDAITQAFSVGGQARVEFSEYVTLTFKGMSGKEAAYIEGGTPHAIHKYASGSEGELSGLQEYAYDSGNDLIVKTKHFTDYAAYAVSTIQAPGGGGGGITPQPKPYATISVDKETISKGFVVAATDVELQSGDTAWTLLKRVLDNNGIPYEYEWTEKYGSVYVQSIAGDGEFDHGTGSGWMYSVNGSYPNYGASSYVLQNGDRLQWRYTTNLGADLGQDLSQWETVKPPALINPDDRTPVVNVPKDTVADYVLDITKELVNTDKITVNLPELTSKFILNLKDVKDDIPGLTVTKGNIQAVIDKGTRLTAGDDRFELLTTIDTNNSSIQALVKGILKDNEKLDIINHAFVSGNPANPAVFDKPISYRFKDSQKQHPGYLTDKEFTPIVIYETEEAGIQASKGSGKTAYAYRKDNDLVVKINFAATLITYTTSTTAPVLKPEPQPDPKPGKVDLKKLYKDAGTISSWAYQAIEEATANNIIDGSGGKFNPQADVTRAEFTKIVAAMLGLDFTADKVISFKDVSQDDWFYPAVNAAFKAGIVGGFGEEFKPDDKITREQMAVIIIRALGAGPLRTDAGLTDLDTVSSWARTDVETIIALNLMQGYDNQFKPQDYATREMAAVVAVRAYTYSKDSKPGGGKPEPGKPEPGKPSQGKHEEVADQIRNTAAFLQKSVDDPVIGTVGGEWTVLGLARSGVEVPEAYYAKYYANVEKTLKEKSGKLHHVKYTEYDRVILALTSIGKDIKNVAGYDLREPLADFETLIKQGINGPVFALIALDSNQYEIPVVGGVKTQTTREMLIQFILGREIKGGGWALGANAAESDPDVTSMVIQGLTPYYKTNADVKAAVDRGIAWLSAAQTADGGYTSWGSVNSESIAQVIVALSGLGIDPHQDSRFVKNGRSPVDALLSFAAKEGGFYHIKSGDKSNGGANPGEVDLMATDQAMYALIAYDRFVQGQSGLYDMTDIN</sequence>
<dbReference type="Gene3D" id="2.60.40.10">
    <property type="entry name" value="Immunoglobulins"/>
    <property type="match status" value="1"/>
</dbReference>
<dbReference type="PANTHER" id="PTHR43308">
    <property type="entry name" value="OUTER MEMBRANE PROTEIN ALPHA-RELATED"/>
    <property type="match status" value="1"/>
</dbReference>
<dbReference type="Pfam" id="PF13243">
    <property type="entry name" value="SQHop_cyclase_C"/>
    <property type="match status" value="1"/>
</dbReference>
<feature type="domain" description="SLH" evidence="3">
    <location>
        <begin position="1163"/>
        <end position="1222"/>
    </location>
</feature>
<evidence type="ECO:0000259" key="3">
    <source>
        <dbReference type="PROSITE" id="PS51272"/>
    </source>
</evidence>
<keyword evidence="5" id="KW-1185">Reference proteome</keyword>